<evidence type="ECO:0000313" key="2">
    <source>
        <dbReference type="EMBL" id="MCL6729850.1"/>
    </source>
</evidence>
<evidence type="ECO:0000313" key="3">
    <source>
        <dbReference type="Proteomes" id="UP001165342"/>
    </source>
</evidence>
<dbReference type="Proteomes" id="UP001165342">
    <property type="component" value="Unassembled WGS sequence"/>
</dbReference>
<dbReference type="RefSeq" id="WP_249831319.1">
    <property type="nucleotide sequence ID" value="NZ_JAMGBE010000002.1"/>
</dbReference>
<feature type="signal peptide" evidence="1">
    <location>
        <begin position="1"/>
        <end position="16"/>
    </location>
</feature>
<dbReference type="EMBL" id="JAMGBE010000002">
    <property type="protein sequence ID" value="MCL6729850.1"/>
    <property type="molecule type" value="Genomic_DNA"/>
</dbReference>
<name>A0ABT0S1W5_9SPHN</name>
<sequence>MIAALAALALAAPSTAATLAGLYETQQMETAAALELQPNGHFRYALEYGAVSERGDGDWTFDGRFVHLTSDPMPPALHALELGNARFEDERLALEGGDLLLERYETIFRFRRIEP</sequence>
<organism evidence="2 3">
    <name type="scientific">Sphingomonas hankyongi</name>
    <dbReference type="NCBI Taxonomy" id="2908209"/>
    <lineage>
        <taxon>Bacteria</taxon>
        <taxon>Pseudomonadati</taxon>
        <taxon>Pseudomonadota</taxon>
        <taxon>Alphaproteobacteria</taxon>
        <taxon>Sphingomonadales</taxon>
        <taxon>Sphingomonadaceae</taxon>
        <taxon>Sphingomonas</taxon>
    </lineage>
</organism>
<feature type="chain" id="PRO_5045366397" description="Copper resistance protein NlpE" evidence="1">
    <location>
        <begin position="17"/>
        <end position="115"/>
    </location>
</feature>
<reference evidence="2" key="1">
    <citation type="submission" date="2022-05" db="EMBL/GenBank/DDBJ databases">
        <authorList>
            <person name="Jo J.-H."/>
            <person name="Im W.-T."/>
        </authorList>
    </citation>
    <scope>NUCLEOTIDE SEQUENCE</scope>
    <source>
        <strain evidence="2">SE220</strain>
    </source>
</reference>
<proteinExistence type="predicted"/>
<gene>
    <name evidence="2" type="ORF">LZ538_07240</name>
</gene>
<comment type="caution">
    <text evidence="2">The sequence shown here is derived from an EMBL/GenBank/DDBJ whole genome shotgun (WGS) entry which is preliminary data.</text>
</comment>
<protein>
    <recommendedName>
        <fullName evidence="4">Copper resistance protein NlpE</fullName>
    </recommendedName>
</protein>
<keyword evidence="3" id="KW-1185">Reference proteome</keyword>
<evidence type="ECO:0008006" key="4">
    <source>
        <dbReference type="Google" id="ProtNLM"/>
    </source>
</evidence>
<evidence type="ECO:0000256" key="1">
    <source>
        <dbReference type="SAM" id="SignalP"/>
    </source>
</evidence>
<keyword evidence="1" id="KW-0732">Signal</keyword>
<accession>A0ABT0S1W5</accession>